<dbReference type="AlphaFoldDB" id="A0AA38IDG3"/>
<dbReference type="Proteomes" id="UP001168821">
    <property type="component" value="Unassembled WGS sequence"/>
</dbReference>
<organism evidence="2 3">
    <name type="scientific">Zophobas morio</name>
    <dbReference type="NCBI Taxonomy" id="2755281"/>
    <lineage>
        <taxon>Eukaryota</taxon>
        <taxon>Metazoa</taxon>
        <taxon>Ecdysozoa</taxon>
        <taxon>Arthropoda</taxon>
        <taxon>Hexapoda</taxon>
        <taxon>Insecta</taxon>
        <taxon>Pterygota</taxon>
        <taxon>Neoptera</taxon>
        <taxon>Endopterygota</taxon>
        <taxon>Coleoptera</taxon>
        <taxon>Polyphaga</taxon>
        <taxon>Cucujiformia</taxon>
        <taxon>Tenebrionidae</taxon>
        <taxon>Zophobas</taxon>
    </lineage>
</organism>
<evidence type="ECO:0000256" key="1">
    <source>
        <dbReference type="SAM" id="MobiDB-lite"/>
    </source>
</evidence>
<accession>A0AA38IDG3</accession>
<feature type="compositionally biased region" description="Basic and acidic residues" evidence="1">
    <location>
        <begin position="35"/>
        <end position="50"/>
    </location>
</feature>
<feature type="region of interest" description="Disordered" evidence="1">
    <location>
        <begin position="16"/>
        <end position="74"/>
    </location>
</feature>
<dbReference type="EMBL" id="JALNTZ010000004">
    <property type="protein sequence ID" value="KAJ3653253.1"/>
    <property type="molecule type" value="Genomic_DNA"/>
</dbReference>
<name>A0AA38IDG3_9CUCU</name>
<reference evidence="2" key="1">
    <citation type="journal article" date="2023" name="G3 (Bethesda)">
        <title>Whole genome assemblies of Zophobas morio and Tenebrio molitor.</title>
        <authorList>
            <person name="Kaur S."/>
            <person name="Stinson S.A."/>
            <person name="diCenzo G.C."/>
        </authorList>
    </citation>
    <scope>NUCLEOTIDE SEQUENCE</scope>
    <source>
        <strain evidence="2">QUZm001</strain>
    </source>
</reference>
<proteinExistence type="predicted"/>
<sequence>MQLLIPAGGGISVHALHAPVAQHRTDYSRPSNMPSEDRRNPADSRSEPHRQNAIRTNKSRVGAPGMDFEGGSELRRRRRRCRSRYCETRTTVGAEERRSLRWPFFSSF</sequence>
<gene>
    <name evidence="2" type="ORF">Zmor_012514</name>
</gene>
<evidence type="ECO:0000313" key="2">
    <source>
        <dbReference type="EMBL" id="KAJ3653253.1"/>
    </source>
</evidence>
<keyword evidence="3" id="KW-1185">Reference proteome</keyword>
<evidence type="ECO:0000313" key="3">
    <source>
        <dbReference type="Proteomes" id="UP001168821"/>
    </source>
</evidence>
<comment type="caution">
    <text evidence="2">The sequence shown here is derived from an EMBL/GenBank/DDBJ whole genome shotgun (WGS) entry which is preliminary data.</text>
</comment>
<protein>
    <submittedName>
        <fullName evidence="2">Uncharacterized protein</fullName>
    </submittedName>
</protein>